<feature type="domain" description="Prephenate dehydratase" evidence="10">
    <location>
        <begin position="3"/>
        <end position="184"/>
    </location>
</feature>
<comment type="pathway">
    <text evidence="1">Amino-acid biosynthesis; L-phenylalanine biosynthesis; phenylpyruvate from prephenate: step 1/1.</text>
</comment>
<dbReference type="PANTHER" id="PTHR21022">
    <property type="entry name" value="PREPHENATE DEHYDRATASE P PROTEIN"/>
    <property type="match status" value="1"/>
</dbReference>
<keyword evidence="6" id="KW-0584">Phenylalanine biosynthesis</keyword>
<dbReference type="InterPro" id="IPR002912">
    <property type="entry name" value="ACT_dom"/>
</dbReference>
<keyword evidence="13" id="KW-1185">Reference proteome</keyword>
<sequence>MTRIAYLGPRGTFTEQALGVFLQQFQVADARSLPVASPAAAIDLVRAGEADYACVAIENSVDGPVTPTFDALSSGEGVQIYREVDLDIAFAIMVRPGTSPEQIRTISTHPVAYQQVTGWLAEHIPGVDFVPASSNAAAAVEVAEGRADAAAAPRAAAELHGLEVLADGVADHAGARTRFALVGPAGACPAPTGNDRTAVVFSLPNEPGTLVAALQEFAVRGVDMAQIESRPTRQKLGTYHFHVTLVGHIEDAPVAEALKALYLRSPDLRFLGSWPSAVGAPGEVSSPRSAAHERAEAWLRAAREGHAAAHHGSDHGEENH</sequence>
<name>A0A9X1QTA7_9CORY</name>
<accession>A0A9X1QTA7</accession>
<dbReference type="InterPro" id="IPR001086">
    <property type="entry name" value="Preph_deHydtase"/>
</dbReference>
<comment type="caution">
    <text evidence="12">The sequence shown here is derived from an EMBL/GenBank/DDBJ whole genome shotgun (WGS) entry which is preliminary data.</text>
</comment>
<dbReference type="CDD" id="cd13632">
    <property type="entry name" value="PBP2_Aa-PDT_like"/>
    <property type="match status" value="1"/>
</dbReference>
<dbReference type="InterPro" id="IPR045865">
    <property type="entry name" value="ACT-like_dom_sf"/>
</dbReference>
<keyword evidence="7 12" id="KW-0456">Lyase</keyword>
<dbReference type="FunFam" id="3.30.70.260:FF:000012">
    <property type="entry name" value="Prephenate dehydratase"/>
    <property type="match status" value="1"/>
</dbReference>
<evidence type="ECO:0000256" key="1">
    <source>
        <dbReference type="ARBA" id="ARBA00004741"/>
    </source>
</evidence>
<feature type="site" description="Essential for prephenate dehydratase activity" evidence="9">
    <location>
        <position position="177"/>
    </location>
</feature>
<proteinExistence type="predicted"/>
<dbReference type="SUPFAM" id="SSF55021">
    <property type="entry name" value="ACT-like"/>
    <property type="match status" value="1"/>
</dbReference>
<evidence type="ECO:0000259" key="11">
    <source>
        <dbReference type="PROSITE" id="PS51671"/>
    </source>
</evidence>
<dbReference type="FunFam" id="3.40.190.10:FF:000064">
    <property type="entry name" value="Prephenate dehydratase"/>
    <property type="match status" value="1"/>
</dbReference>
<dbReference type="SUPFAM" id="SSF53850">
    <property type="entry name" value="Periplasmic binding protein-like II"/>
    <property type="match status" value="1"/>
</dbReference>
<evidence type="ECO:0000256" key="7">
    <source>
        <dbReference type="ARBA" id="ARBA00023239"/>
    </source>
</evidence>
<evidence type="ECO:0000313" key="12">
    <source>
        <dbReference type="EMBL" id="MCF4007378.1"/>
    </source>
</evidence>
<evidence type="ECO:0000259" key="10">
    <source>
        <dbReference type="PROSITE" id="PS51171"/>
    </source>
</evidence>
<evidence type="ECO:0000256" key="4">
    <source>
        <dbReference type="ARBA" id="ARBA00022605"/>
    </source>
</evidence>
<reference evidence="12" key="1">
    <citation type="submission" date="2022-01" db="EMBL/GenBank/DDBJ databases">
        <title>Corynebacterium sp. nov isolated from isolated from the feces of the greater white-fronted geese (Anser albifrons) at Poyang Lake, PR China.</title>
        <authorList>
            <person name="Liu Q."/>
        </authorList>
    </citation>
    <scope>NUCLEOTIDE SEQUENCE</scope>
    <source>
        <strain evidence="12">JCM 32435</strain>
    </source>
</reference>
<evidence type="ECO:0000256" key="6">
    <source>
        <dbReference type="ARBA" id="ARBA00023222"/>
    </source>
</evidence>
<keyword evidence="5" id="KW-0057">Aromatic amino acid biosynthesis</keyword>
<evidence type="ECO:0000256" key="8">
    <source>
        <dbReference type="ARBA" id="ARBA00047848"/>
    </source>
</evidence>
<dbReference type="Pfam" id="PF00800">
    <property type="entry name" value="PDT"/>
    <property type="match status" value="1"/>
</dbReference>
<feature type="domain" description="ACT" evidence="11">
    <location>
        <begin position="198"/>
        <end position="273"/>
    </location>
</feature>
<dbReference type="Gene3D" id="3.30.70.260">
    <property type="match status" value="1"/>
</dbReference>
<dbReference type="PROSITE" id="PS51171">
    <property type="entry name" value="PREPHENATE_DEHYDR_3"/>
    <property type="match status" value="1"/>
</dbReference>
<evidence type="ECO:0000256" key="2">
    <source>
        <dbReference type="ARBA" id="ARBA00013147"/>
    </source>
</evidence>
<keyword evidence="4" id="KW-0028">Amino-acid biosynthesis</keyword>
<dbReference type="PIRSF" id="PIRSF001500">
    <property type="entry name" value="Chor_mut_pdt_Ppr"/>
    <property type="match status" value="1"/>
</dbReference>
<gene>
    <name evidence="12" type="primary">pheA</name>
    <name evidence="12" type="ORF">L1O03_09375</name>
</gene>
<dbReference type="Gene3D" id="3.40.190.10">
    <property type="entry name" value="Periplasmic binding protein-like II"/>
    <property type="match status" value="2"/>
</dbReference>
<dbReference type="Proteomes" id="UP001139336">
    <property type="component" value="Unassembled WGS sequence"/>
</dbReference>
<dbReference type="EC" id="4.2.1.51" evidence="2"/>
<evidence type="ECO:0000256" key="9">
    <source>
        <dbReference type="PIRSR" id="PIRSR001500-2"/>
    </source>
</evidence>
<dbReference type="GO" id="GO:0004664">
    <property type="term" value="F:prephenate dehydratase activity"/>
    <property type="evidence" value="ECO:0007669"/>
    <property type="project" value="UniProtKB-EC"/>
</dbReference>
<dbReference type="GO" id="GO:0009094">
    <property type="term" value="P:L-phenylalanine biosynthetic process"/>
    <property type="evidence" value="ECO:0007669"/>
    <property type="project" value="UniProtKB-KW"/>
</dbReference>
<dbReference type="AlphaFoldDB" id="A0A9X1QTA7"/>
<protein>
    <recommendedName>
        <fullName evidence="3">Prephenate dehydratase</fullName>
        <ecNumber evidence="2">4.2.1.51</ecNumber>
    </recommendedName>
</protein>
<dbReference type="PANTHER" id="PTHR21022:SF19">
    <property type="entry name" value="PREPHENATE DEHYDRATASE-RELATED"/>
    <property type="match status" value="1"/>
</dbReference>
<dbReference type="PROSITE" id="PS51671">
    <property type="entry name" value="ACT"/>
    <property type="match status" value="1"/>
</dbReference>
<dbReference type="RefSeq" id="WP_236119511.1">
    <property type="nucleotide sequence ID" value="NZ_JAKGSI010000004.1"/>
</dbReference>
<dbReference type="Pfam" id="PF01842">
    <property type="entry name" value="ACT"/>
    <property type="match status" value="1"/>
</dbReference>
<organism evidence="12 13">
    <name type="scientific">Corynebacterium uropygiale</name>
    <dbReference type="NCBI Taxonomy" id="1775911"/>
    <lineage>
        <taxon>Bacteria</taxon>
        <taxon>Bacillati</taxon>
        <taxon>Actinomycetota</taxon>
        <taxon>Actinomycetes</taxon>
        <taxon>Mycobacteriales</taxon>
        <taxon>Corynebacteriaceae</taxon>
        <taxon>Corynebacterium</taxon>
    </lineage>
</organism>
<dbReference type="InterPro" id="IPR008242">
    <property type="entry name" value="Chor_mutase/pphenate_deHydtase"/>
</dbReference>
<dbReference type="EMBL" id="JAKGSI010000004">
    <property type="protein sequence ID" value="MCF4007378.1"/>
    <property type="molecule type" value="Genomic_DNA"/>
</dbReference>
<dbReference type="NCBIfam" id="NF008865">
    <property type="entry name" value="PRK11898.1"/>
    <property type="match status" value="1"/>
</dbReference>
<evidence type="ECO:0000256" key="3">
    <source>
        <dbReference type="ARBA" id="ARBA00021872"/>
    </source>
</evidence>
<evidence type="ECO:0000313" key="13">
    <source>
        <dbReference type="Proteomes" id="UP001139336"/>
    </source>
</evidence>
<dbReference type="GO" id="GO:0005737">
    <property type="term" value="C:cytoplasm"/>
    <property type="evidence" value="ECO:0007669"/>
    <property type="project" value="TreeGrafter"/>
</dbReference>
<evidence type="ECO:0000256" key="5">
    <source>
        <dbReference type="ARBA" id="ARBA00023141"/>
    </source>
</evidence>
<comment type="catalytic activity">
    <reaction evidence="8">
        <text>prephenate + H(+) = 3-phenylpyruvate + CO2 + H2O</text>
        <dbReference type="Rhea" id="RHEA:21648"/>
        <dbReference type="ChEBI" id="CHEBI:15377"/>
        <dbReference type="ChEBI" id="CHEBI:15378"/>
        <dbReference type="ChEBI" id="CHEBI:16526"/>
        <dbReference type="ChEBI" id="CHEBI:18005"/>
        <dbReference type="ChEBI" id="CHEBI:29934"/>
        <dbReference type="EC" id="4.2.1.51"/>
    </reaction>
</comment>
<dbReference type="CDD" id="cd04905">
    <property type="entry name" value="ACT_CM-PDT"/>
    <property type="match status" value="1"/>
</dbReference>